<dbReference type="Proteomes" id="UP001157156">
    <property type="component" value="Unassembled WGS sequence"/>
</dbReference>
<evidence type="ECO:0000256" key="1">
    <source>
        <dbReference type="ARBA" id="ARBA00022485"/>
    </source>
</evidence>
<accession>A0ABQ6EK86</accession>
<evidence type="ECO:0000259" key="5">
    <source>
        <dbReference type="PROSITE" id="PS51379"/>
    </source>
</evidence>
<name>A0ABQ6EK86_9VIBR</name>
<keyword evidence="1" id="KW-0004">4Fe-4S</keyword>
<evidence type="ECO:0000256" key="2">
    <source>
        <dbReference type="ARBA" id="ARBA00022723"/>
    </source>
</evidence>
<evidence type="ECO:0000313" key="7">
    <source>
        <dbReference type="Proteomes" id="UP001157156"/>
    </source>
</evidence>
<dbReference type="InterPro" id="IPR050572">
    <property type="entry name" value="Fe-S_Ferredoxin"/>
</dbReference>
<reference evidence="7" key="1">
    <citation type="journal article" date="2019" name="Int. J. Syst. Evol. Microbiol.">
        <title>The Global Catalogue of Microorganisms (GCM) 10K type strain sequencing project: providing services to taxonomists for standard genome sequencing and annotation.</title>
        <authorList>
            <consortium name="The Broad Institute Genomics Platform"/>
            <consortium name="The Broad Institute Genome Sequencing Center for Infectious Disease"/>
            <person name="Wu L."/>
            <person name="Ma J."/>
        </authorList>
    </citation>
    <scope>NUCLEOTIDE SEQUENCE [LARGE SCALE GENOMIC DNA]</scope>
    <source>
        <strain evidence="7">NBRC 111146</strain>
    </source>
</reference>
<dbReference type="EMBL" id="BSPV01000003">
    <property type="protein sequence ID" value="GLT13386.1"/>
    <property type="molecule type" value="Genomic_DNA"/>
</dbReference>
<comment type="caution">
    <text evidence="6">The sequence shown here is derived from an EMBL/GenBank/DDBJ whole genome shotgun (WGS) entry which is preliminary data.</text>
</comment>
<feature type="domain" description="4Fe-4S ferredoxin-type" evidence="5">
    <location>
        <begin position="157"/>
        <end position="184"/>
    </location>
</feature>
<dbReference type="Pfam" id="PF00037">
    <property type="entry name" value="Fer4"/>
    <property type="match status" value="1"/>
</dbReference>
<gene>
    <name evidence="6" type="ORF">GCM10007931_03600</name>
</gene>
<dbReference type="InterPro" id="IPR017900">
    <property type="entry name" value="4Fe4S_Fe_S_CS"/>
</dbReference>
<evidence type="ECO:0000256" key="4">
    <source>
        <dbReference type="ARBA" id="ARBA00023014"/>
    </source>
</evidence>
<feature type="domain" description="4Fe-4S ferredoxin-type" evidence="5">
    <location>
        <begin position="56"/>
        <end position="89"/>
    </location>
</feature>
<keyword evidence="2" id="KW-0479">Metal-binding</keyword>
<dbReference type="PANTHER" id="PTHR43687:SF4">
    <property type="entry name" value="BLR5484 PROTEIN"/>
    <property type="match status" value="1"/>
</dbReference>
<protein>
    <recommendedName>
        <fullName evidence="5">4Fe-4S ferredoxin-type domain-containing protein</fullName>
    </recommendedName>
</protein>
<organism evidence="6 7">
    <name type="scientific">Vibrio algivorus</name>
    <dbReference type="NCBI Taxonomy" id="1667024"/>
    <lineage>
        <taxon>Bacteria</taxon>
        <taxon>Pseudomonadati</taxon>
        <taxon>Pseudomonadota</taxon>
        <taxon>Gammaproteobacteria</taxon>
        <taxon>Vibrionales</taxon>
        <taxon>Vibrionaceae</taxon>
        <taxon>Vibrio</taxon>
    </lineage>
</organism>
<dbReference type="SUPFAM" id="SSF54862">
    <property type="entry name" value="4Fe-4S ferredoxins"/>
    <property type="match status" value="1"/>
</dbReference>
<keyword evidence="4" id="KW-0411">Iron-sulfur</keyword>
<dbReference type="InterPro" id="IPR017896">
    <property type="entry name" value="4Fe4S_Fe-S-bd"/>
</dbReference>
<evidence type="ECO:0000313" key="6">
    <source>
        <dbReference type="EMBL" id="GLT13386.1"/>
    </source>
</evidence>
<evidence type="ECO:0000256" key="3">
    <source>
        <dbReference type="ARBA" id="ARBA00023004"/>
    </source>
</evidence>
<sequence length="184" mass="20277">MKLSKGKLLGYKPMIERKNKTQEPQPSRRALFTGMAKRSYQAGQIAEKVQRTVPRPPNAVDEDIFTRLCNQCGECEKVCPESVIRMDNGFPTLDVEYSHCTLCGKCQVACPTIALSNKQQDTGLRAKASETCINLYGYCESCASSCSSQALEWKDSQIPIIDTTKCTGCGLCKSDCFIGAIQLN</sequence>
<keyword evidence="3" id="KW-0408">Iron</keyword>
<dbReference type="Gene3D" id="3.30.70.20">
    <property type="match status" value="2"/>
</dbReference>
<dbReference type="Pfam" id="PF12838">
    <property type="entry name" value="Fer4_7"/>
    <property type="match status" value="1"/>
</dbReference>
<feature type="domain" description="4Fe-4S ferredoxin-type" evidence="5">
    <location>
        <begin position="91"/>
        <end position="120"/>
    </location>
</feature>
<keyword evidence="7" id="KW-1185">Reference proteome</keyword>
<dbReference type="PROSITE" id="PS51379">
    <property type="entry name" value="4FE4S_FER_2"/>
    <property type="match status" value="3"/>
</dbReference>
<dbReference type="PROSITE" id="PS00198">
    <property type="entry name" value="4FE4S_FER_1"/>
    <property type="match status" value="2"/>
</dbReference>
<dbReference type="PANTHER" id="PTHR43687">
    <property type="entry name" value="ADENYLYLSULFATE REDUCTASE, BETA SUBUNIT"/>
    <property type="match status" value="1"/>
</dbReference>
<proteinExistence type="predicted"/>